<evidence type="ECO:0000256" key="1">
    <source>
        <dbReference type="SAM" id="Phobius"/>
    </source>
</evidence>
<reference evidence="3" key="1">
    <citation type="journal article" date="2013" name="Nat. Genet.">
        <title>The duck genome and transcriptome provide insight into an avian influenza virus reservoir species.</title>
        <authorList>
            <person name="Huang Y."/>
            <person name="Li Y."/>
            <person name="Burt D.W."/>
            <person name="Chen H."/>
            <person name="Zhang Y."/>
            <person name="Qian W."/>
            <person name="Kim H."/>
            <person name="Gan S."/>
            <person name="Zhao Y."/>
            <person name="Li J."/>
            <person name="Yi K."/>
            <person name="Feng H."/>
            <person name="Zhu P."/>
            <person name="Li B."/>
            <person name="Liu Q."/>
            <person name="Fairley S."/>
            <person name="Magor K.E."/>
            <person name="Du Z."/>
            <person name="Hu X."/>
            <person name="Goodman L."/>
            <person name="Tafer H."/>
            <person name="Vignal A."/>
            <person name="Lee T."/>
            <person name="Kim K.W."/>
            <person name="Sheng Z."/>
            <person name="An Y."/>
            <person name="Searle S."/>
            <person name="Herrero J."/>
            <person name="Groenen M.A."/>
            <person name="Crooijmans R.P."/>
            <person name="Faraut T."/>
            <person name="Cai Q."/>
            <person name="Webster R.G."/>
            <person name="Aldridge J.R."/>
            <person name="Warren W.C."/>
            <person name="Bartschat S."/>
            <person name="Kehr S."/>
            <person name="Marz M."/>
            <person name="Stadler P.F."/>
            <person name="Smith J."/>
            <person name="Kraus R.H."/>
            <person name="Zhao Y."/>
            <person name="Ren L."/>
            <person name="Fei J."/>
            <person name="Morisson M."/>
            <person name="Kaiser P."/>
            <person name="Griffin D.K."/>
            <person name="Rao M."/>
            <person name="Pitel F."/>
            <person name="Wang J."/>
            <person name="Li N."/>
        </authorList>
    </citation>
    <scope>NUCLEOTIDE SEQUENCE [LARGE SCALE GENOMIC DNA]</scope>
</reference>
<feature type="transmembrane region" description="Helical" evidence="1">
    <location>
        <begin position="130"/>
        <end position="148"/>
    </location>
</feature>
<keyword evidence="1" id="KW-0812">Transmembrane</keyword>
<protein>
    <submittedName>
        <fullName evidence="2">Uncharacterized protein</fullName>
    </submittedName>
</protein>
<keyword evidence="1" id="KW-0472">Membrane</keyword>
<keyword evidence="3" id="KW-1185">Reference proteome</keyword>
<dbReference type="EMBL" id="KB743024">
    <property type="protein sequence ID" value="EOB01886.1"/>
    <property type="molecule type" value="Genomic_DNA"/>
</dbReference>
<accession>R0JWI7</accession>
<proteinExistence type="predicted"/>
<evidence type="ECO:0000313" key="2">
    <source>
        <dbReference type="EMBL" id="EOB01886.1"/>
    </source>
</evidence>
<organism evidence="2 3">
    <name type="scientific">Anas platyrhynchos</name>
    <name type="common">Mallard</name>
    <name type="synonym">Anas boschas</name>
    <dbReference type="NCBI Taxonomy" id="8839"/>
    <lineage>
        <taxon>Eukaryota</taxon>
        <taxon>Metazoa</taxon>
        <taxon>Chordata</taxon>
        <taxon>Craniata</taxon>
        <taxon>Vertebrata</taxon>
        <taxon>Euteleostomi</taxon>
        <taxon>Archelosauria</taxon>
        <taxon>Archosauria</taxon>
        <taxon>Dinosauria</taxon>
        <taxon>Saurischia</taxon>
        <taxon>Theropoda</taxon>
        <taxon>Coelurosauria</taxon>
        <taxon>Aves</taxon>
        <taxon>Neognathae</taxon>
        <taxon>Galloanserae</taxon>
        <taxon>Anseriformes</taxon>
        <taxon>Anatidae</taxon>
        <taxon>Anatinae</taxon>
        <taxon>Anas</taxon>
    </lineage>
</organism>
<evidence type="ECO:0000313" key="3">
    <source>
        <dbReference type="Proteomes" id="UP000296049"/>
    </source>
</evidence>
<keyword evidence="1" id="KW-1133">Transmembrane helix</keyword>
<dbReference type="AlphaFoldDB" id="R0JWI7"/>
<name>R0JWI7_ANAPL</name>
<gene>
    <name evidence="2" type="ORF">Anapl_14820</name>
</gene>
<dbReference type="Proteomes" id="UP000296049">
    <property type="component" value="Unassembled WGS sequence"/>
</dbReference>
<sequence length="181" mass="20795">MDLERNQIALVSILKPDYPRSHHTIQASLVLIRQSLSVNLCRGQSYECSSQEKAGSYLQVFHGSAHTSAAEDSSPDVLYSSNALQTLRPWCRDVGPSPYKNGSYSKLKFIKVSTTIYSTKKLEYKAIQKLQICFHCFFAFLILFLLTVEELYVYQCLSQEPQTISDHIQQYFRKQHCLTQK</sequence>